<dbReference type="EMBL" id="JARUPT010000037">
    <property type="protein sequence ID" value="KAK0380559.1"/>
    <property type="molecule type" value="Genomic_DNA"/>
</dbReference>
<feature type="compositionally biased region" description="Basic and acidic residues" evidence="1">
    <location>
        <begin position="133"/>
        <end position="158"/>
    </location>
</feature>
<gene>
    <name evidence="2" type="ORF">CLIM01_02114</name>
</gene>
<feature type="region of interest" description="Disordered" evidence="1">
    <location>
        <begin position="78"/>
        <end position="115"/>
    </location>
</feature>
<keyword evidence="3" id="KW-1185">Reference proteome</keyword>
<feature type="compositionally biased region" description="Basic and acidic residues" evidence="1">
    <location>
        <begin position="78"/>
        <end position="102"/>
    </location>
</feature>
<accession>A0ABQ9Q9W0</accession>
<dbReference type="Proteomes" id="UP001169217">
    <property type="component" value="Unassembled WGS sequence"/>
</dbReference>
<reference evidence="2" key="1">
    <citation type="submission" date="2023-04" db="EMBL/GenBank/DDBJ databases">
        <title>Colletotrichum limetticola genome sequence.</title>
        <authorList>
            <person name="Baroncelli R."/>
        </authorList>
    </citation>
    <scope>NUCLEOTIDE SEQUENCE</scope>
    <source>
        <strain evidence="2">KLA-Anderson</strain>
    </source>
</reference>
<evidence type="ECO:0000256" key="1">
    <source>
        <dbReference type="SAM" id="MobiDB-lite"/>
    </source>
</evidence>
<feature type="region of interest" description="Disordered" evidence="1">
    <location>
        <begin position="130"/>
        <end position="166"/>
    </location>
</feature>
<proteinExistence type="predicted"/>
<name>A0ABQ9Q9W0_9PEZI</name>
<comment type="caution">
    <text evidence="2">The sequence shown here is derived from an EMBL/GenBank/DDBJ whole genome shotgun (WGS) entry which is preliminary data.</text>
</comment>
<evidence type="ECO:0000313" key="2">
    <source>
        <dbReference type="EMBL" id="KAK0380559.1"/>
    </source>
</evidence>
<evidence type="ECO:0000313" key="3">
    <source>
        <dbReference type="Proteomes" id="UP001169217"/>
    </source>
</evidence>
<feature type="non-terminal residue" evidence="2">
    <location>
        <position position="1"/>
    </location>
</feature>
<protein>
    <submittedName>
        <fullName evidence="2">Uncharacterized protein</fullName>
    </submittedName>
</protein>
<organism evidence="2 3">
    <name type="scientific">Colletotrichum limetticola</name>
    <dbReference type="NCBI Taxonomy" id="1209924"/>
    <lineage>
        <taxon>Eukaryota</taxon>
        <taxon>Fungi</taxon>
        <taxon>Dikarya</taxon>
        <taxon>Ascomycota</taxon>
        <taxon>Pezizomycotina</taxon>
        <taxon>Sordariomycetes</taxon>
        <taxon>Hypocreomycetidae</taxon>
        <taxon>Glomerellales</taxon>
        <taxon>Glomerellaceae</taxon>
        <taxon>Colletotrichum</taxon>
        <taxon>Colletotrichum acutatum species complex</taxon>
    </lineage>
</organism>
<sequence>LVAVSHPHLCVVELVDCGNNCAVAARNTLHTTQTRGEREPERKQHLRLPFVQLCHQISESTQSDIVMRSQRLLDIPKHNIAKLDARPERKGEQERPKKRQELQGETFESHSGCPASAAAMRPLPSFSLSLQRFTDRRPHLEKARTKTRTKREPPDQHHQTSPVPHPASNFPCFQNHETLALFCCFLPPWASHGTSFTTFFDAAAAAFSPQQNPLHVHFADRRPCLMPAVYRNRSH</sequence>